<keyword evidence="2" id="KW-1185">Reference proteome</keyword>
<evidence type="ECO:0000313" key="2">
    <source>
        <dbReference type="Proteomes" id="UP000010445"/>
    </source>
</evidence>
<proteinExistence type="predicted"/>
<dbReference type="HOGENOM" id="CLU_2715523_0_0_11"/>
<dbReference type="AlphaFoldDB" id="L1ML58"/>
<name>L1ML58_9CORY</name>
<reference evidence="1 2" key="1">
    <citation type="submission" date="2012-05" db="EMBL/GenBank/DDBJ databases">
        <authorList>
            <person name="Weinstock G."/>
            <person name="Sodergren E."/>
            <person name="Lobos E.A."/>
            <person name="Fulton L."/>
            <person name="Fulton R."/>
            <person name="Courtney L."/>
            <person name="Fronick C."/>
            <person name="O'Laughlin M."/>
            <person name="Godfrey J."/>
            <person name="Wilson R.M."/>
            <person name="Miner T."/>
            <person name="Farmer C."/>
            <person name="Delehaunty K."/>
            <person name="Cordes M."/>
            <person name="Minx P."/>
            <person name="Tomlinson C."/>
            <person name="Chen J."/>
            <person name="Wollam A."/>
            <person name="Pepin K.H."/>
            <person name="Bhonagiri V."/>
            <person name="Zhang X."/>
            <person name="Suruliraj S."/>
            <person name="Warren W."/>
            <person name="Mitreva M."/>
            <person name="Mardis E.R."/>
            <person name="Wilson R.K."/>
        </authorList>
    </citation>
    <scope>NUCLEOTIDE SEQUENCE [LARGE SCALE GENOMIC DNA]</scope>
    <source>
        <strain evidence="1 2">F0235</strain>
    </source>
</reference>
<gene>
    <name evidence="1" type="ORF">HMPREF9997_00535</name>
</gene>
<sequence>MAGAFFAAGAAGSCLLCCHAGSLCQVFAPATPLHPPHRQAELQFVPESTIFRLVDGFWDTNPLFLSQDPPNS</sequence>
<evidence type="ECO:0000313" key="1">
    <source>
        <dbReference type="EMBL" id="EKX91694.1"/>
    </source>
</evidence>
<dbReference type="EMBL" id="AMEM01000010">
    <property type="protein sequence ID" value="EKX91694.1"/>
    <property type="molecule type" value="Genomic_DNA"/>
</dbReference>
<organism evidence="1 2">
    <name type="scientific">Corynebacterium durum F0235</name>
    <dbReference type="NCBI Taxonomy" id="1035195"/>
    <lineage>
        <taxon>Bacteria</taxon>
        <taxon>Bacillati</taxon>
        <taxon>Actinomycetota</taxon>
        <taxon>Actinomycetes</taxon>
        <taxon>Mycobacteriales</taxon>
        <taxon>Corynebacteriaceae</taxon>
        <taxon>Corynebacterium</taxon>
    </lineage>
</organism>
<dbReference type="Proteomes" id="UP000010445">
    <property type="component" value="Unassembled WGS sequence"/>
</dbReference>
<protein>
    <submittedName>
        <fullName evidence="1">Uncharacterized protein</fullName>
    </submittedName>
</protein>
<comment type="caution">
    <text evidence="1">The sequence shown here is derived from an EMBL/GenBank/DDBJ whole genome shotgun (WGS) entry which is preliminary data.</text>
</comment>
<accession>L1ML58</accession>